<dbReference type="EMBL" id="JACIJD010000008">
    <property type="protein sequence ID" value="MBB5694067.1"/>
    <property type="molecule type" value="Genomic_DNA"/>
</dbReference>
<gene>
    <name evidence="2" type="ORF">FHS87_002107</name>
</gene>
<evidence type="ECO:0000313" key="3">
    <source>
        <dbReference type="Proteomes" id="UP000580654"/>
    </source>
</evidence>
<sequence length="393" mass="40758">MDTGTSPGGPLRVWALLGPRTGDNNQVLALAAALGGRVEPIPLRQNPLRLLPNRFGWSGLASLDAASRARLVPPWPDVVITVGRRAVPAARWIRARSGGRTRIVGIGRPRCHPALLDLVVTTPQYGVPPGPEVIEAPVSLSAMGPARLAEAGELWRERLRPFPEPRLALLLGGNSPPWRLRPEDAEAACRVLLARAAAGGGSVLAVASRRTPEAVERRVRAILAGAEGPAALLTGSGEGNPYPGLLALSAEIAVTADSAAMISEAVATGKPVGLVPVRAGGVGAALLRVMRTLRRADAGEDGASLPARLAGRAWGALVRRGLAGWPRDLWFFWREIDHHGLAGTVEAPRRGIPPDIAGEAAARVRRLLAGGAAGSGRGSAPPSPARRGGCAAP</sequence>
<dbReference type="Proteomes" id="UP000580654">
    <property type="component" value="Unassembled WGS sequence"/>
</dbReference>
<evidence type="ECO:0000313" key="2">
    <source>
        <dbReference type="EMBL" id="MBB5694067.1"/>
    </source>
</evidence>
<dbReference type="InterPro" id="IPR009367">
    <property type="entry name" value="Elm1-like"/>
</dbReference>
<name>A0A840YCI5_9PROT</name>
<protein>
    <recommendedName>
        <fullName evidence="4">Nucleoside-diphosphate sugar epimerase</fullName>
    </recommendedName>
</protein>
<comment type="caution">
    <text evidence="2">The sequence shown here is derived from an EMBL/GenBank/DDBJ whole genome shotgun (WGS) entry which is preliminary data.</text>
</comment>
<reference evidence="2 3" key="1">
    <citation type="submission" date="2020-08" db="EMBL/GenBank/DDBJ databases">
        <title>Genomic Encyclopedia of Type Strains, Phase IV (KMG-IV): sequencing the most valuable type-strain genomes for metagenomic binning, comparative biology and taxonomic classification.</title>
        <authorList>
            <person name="Goeker M."/>
        </authorList>
    </citation>
    <scope>NUCLEOTIDE SEQUENCE [LARGE SCALE GENOMIC DNA]</scope>
    <source>
        <strain evidence="2 3">DSM 25622</strain>
    </source>
</reference>
<organism evidence="2 3">
    <name type="scientific">Muricoccus pecuniae</name>
    <dbReference type="NCBI Taxonomy" id="693023"/>
    <lineage>
        <taxon>Bacteria</taxon>
        <taxon>Pseudomonadati</taxon>
        <taxon>Pseudomonadota</taxon>
        <taxon>Alphaproteobacteria</taxon>
        <taxon>Acetobacterales</taxon>
        <taxon>Roseomonadaceae</taxon>
        <taxon>Muricoccus</taxon>
    </lineage>
</organism>
<dbReference type="PANTHER" id="PTHR33986:SF15">
    <property type="entry name" value="MITOCHONDRIAL FISSION PROTEIN ELM1"/>
    <property type="match status" value="1"/>
</dbReference>
<dbReference type="PANTHER" id="PTHR33986">
    <property type="entry name" value="OS02G0535700 PROTEIN"/>
    <property type="match status" value="1"/>
</dbReference>
<dbReference type="RefSeq" id="WP_184517435.1">
    <property type="nucleotide sequence ID" value="NZ_JACIJD010000008.1"/>
</dbReference>
<accession>A0A840YCI5</accession>
<keyword evidence="3" id="KW-1185">Reference proteome</keyword>
<dbReference type="Pfam" id="PF06258">
    <property type="entry name" value="Mito_fiss_Elm1"/>
    <property type="match status" value="1"/>
</dbReference>
<proteinExistence type="predicted"/>
<feature type="region of interest" description="Disordered" evidence="1">
    <location>
        <begin position="371"/>
        <end position="393"/>
    </location>
</feature>
<dbReference type="AlphaFoldDB" id="A0A840YCI5"/>
<evidence type="ECO:0008006" key="4">
    <source>
        <dbReference type="Google" id="ProtNLM"/>
    </source>
</evidence>
<evidence type="ECO:0000256" key="1">
    <source>
        <dbReference type="SAM" id="MobiDB-lite"/>
    </source>
</evidence>